<dbReference type="Proteomes" id="UP000434582">
    <property type="component" value="Unassembled WGS sequence"/>
</dbReference>
<dbReference type="AlphaFoldDB" id="A0A7X1ZFW9"/>
<keyword evidence="2" id="KW-1185">Reference proteome</keyword>
<dbReference type="OrthoDB" id="7803306at2"/>
<dbReference type="RefSeq" id="WP_153345282.1">
    <property type="nucleotide sequence ID" value="NZ_WIVE01000049.1"/>
</dbReference>
<proteinExistence type="predicted"/>
<evidence type="ECO:0000313" key="1">
    <source>
        <dbReference type="EMBL" id="MQX37617.1"/>
    </source>
</evidence>
<name>A0A7X1ZFW9_9PROT</name>
<sequence>MNASLDIVIDDYLTRFLLRYFRNAVSVRVERPDLDADQDLDLLRLHWAISKPVRNLVAHLRENPLEIQAVLETRLREDDARVRGRFDARATAIRRMATGHPTLMVSHEPLRTYNSGPNHVLTWVLEQAWRLALRFDDLLPEVASYREALDACAPGLEAIRRFEVIHQAAKQLNLTRRPGPLAVKEASRSRRPIYTLACNAYRALQAIEAADEAAILDLLNDTLLGPLNLWQRFELAVGLGLARALSATLSTPVTLGFLGGGREPIARVGAHEIHWQSRTDLWRAPPREYSEAIVARLLKLYGLPEGSDRPDLVVIDREANEAVAIVEAKYFASGQHDGADALRAAIEQIVRYARGYREVSCLDGLLDHSIAALARVEAQRCPEPKPFGVPQTVDFNGIIGGKLEVWAGRLTTRHKLAAAS</sequence>
<accession>A0A7X1ZFW9</accession>
<evidence type="ECO:0000313" key="2">
    <source>
        <dbReference type="Proteomes" id="UP000434582"/>
    </source>
</evidence>
<protein>
    <submittedName>
        <fullName evidence="1">Uncharacterized protein</fullName>
    </submittedName>
</protein>
<dbReference type="EMBL" id="WIVE01000049">
    <property type="protein sequence ID" value="MQX37617.1"/>
    <property type="molecule type" value="Genomic_DNA"/>
</dbReference>
<gene>
    <name evidence="1" type="ORF">GHC57_13925</name>
</gene>
<comment type="caution">
    <text evidence="1">The sequence shown here is derived from an EMBL/GenBank/DDBJ whole genome shotgun (WGS) entry which is preliminary data.</text>
</comment>
<organism evidence="1 2">
    <name type="scientific">Roseospira navarrensis</name>
    <dbReference type="NCBI Taxonomy" id="140058"/>
    <lineage>
        <taxon>Bacteria</taxon>
        <taxon>Pseudomonadati</taxon>
        <taxon>Pseudomonadota</taxon>
        <taxon>Alphaproteobacteria</taxon>
        <taxon>Rhodospirillales</taxon>
        <taxon>Rhodospirillaceae</taxon>
        <taxon>Roseospira</taxon>
    </lineage>
</organism>
<reference evidence="1 2" key="1">
    <citation type="submission" date="2019-10" db="EMBL/GenBank/DDBJ databases">
        <title>Draft whole-genome sequence of the purple nonsulfur photosynthetic bacterium Roseospira navarrensis DSM 15114.</title>
        <authorList>
            <person name="Kyndt J.A."/>
            <person name="Meyer T.E."/>
        </authorList>
    </citation>
    <scope>NUCLEOTIDE SEQUENCE [LARGE SCALE GENOMIC DNA]</scope>
    <source>
        <strain evidence="1 2">DSM 15114</strain>
    </source>
</reference>